<proteinExistence type="predicted"/>
<name>A0A8C8W0H3_PERMB</name>
<keyword evidence="3" id="KW-1185">Reference proteome</keyword>
<evidence type="ECO:0000313" key="3">
    <source>
        <dbReference type="Proteomes" id="UP000694547"/>
    </source>
</evidence>
<reference evidence="2" key="2">
    <citation type="submission" date="2025-08" db="UniProtKB">
        <authorList>
            <consortium name="Ensembl"/>
        </authorList>
    </citation>
    <scope>IDENTIFICATION</scope>
</reference>
<dbReference type="GO" id="GO:0005813">
    <property type="term" value="C:centrosome"/>
    <property type="evidence" value="ECO:0007669"/>
    <property type="project" value="TreeGrafter"/>
</dbReference>
<protein>
    <recommendedName>
        <fullName evidence="4">Coiled-coil domain containing 15</fullName>
    </recommendedName>
</protein>
<dbReference type="Ensembl" id="ENSPEMT00000031624.2">
    <property type="protein sequence ID" value="ENSPEMP00000027214.2"/>
    <property type="gene ID" value="ENSPEMG00000023082.2"/>
</dbReference>
<reference evidence="2" key="3">
    <citation type="submission" date="2025-09" db="UniProtKB">
        <authorList>
            <consortium name="Ensembl"/>
        </authorList>
    </citation>
    <scope>IDENTIFICATION</scope>
</reference>
<evidence type="ECO:0008006" key="4">
    <source>
        <dbReference type="Google" id="ProtNLM"/>
    </source>
</evidence>
<accession>A0A8C8W0H3</accession>
<evidence type="ECO:0000313" key="2">
    <source>
        <dbReference type="Ensembl" id="ENSPEMP00000027214.2"/>
    </source>
</evidence>
<dbReference type="InterPro" id="IPR037693">
    <property type="entry name" value="CCDC15"/>
</dbReference>
<dbReference type="Proteomes" id="UP000694547">
    <property type="component" value="Chromosome 7"/>
</dbReference>
<reference evidence="2 3" key="1">
    <citation type="submission" date="2018-10" db="EMBL/GenBank/DDBJ databases">
        <title>Improved assembly of the deer mouse Peromyscus maniculatus genome.</title>
        <authorList>
            <person name="Lassance J.-M."/>
            <person name="Hoekstra H.E."/>
        </authorList>
    </citation>
    <scope>NUCLEOTIDE SEQUENCE [LARGE SCALE GENOMIC DNA]</scope>
</reference>
<organism evidence="2 3">
    <name type="scientific">Peromyscus maniculatus bairdii</name>
    <name type="common">Prairie deer mouse</name>
    <dbReference type="NCBI Taxonomy" id="230844"/>
    <lineage>
        <taxon>Eukaryota</taxon>
        <taxon>Metazoa</taxon>
        <taxon>Chordata</taxon>
        <taxon>Craniata</taxon>
        <taxon>Vertebrata</taxon>
        <taxon>Euteleostomi</taxon>
        <taxon>Mammalia</taxon>
        <taxon>Eutheria</taxon>
        <taxon>Euarchontoglires</taxon>
        <taxon>Glires</taxon>
        <taxon>Rodentia</taxon>
        <taxon>Myomorpha</taxon>
        <taxon>Muroidea</taxon>
        <taxon>Cricetidae</taxon>
        <taxon>Neotominae</taxon>
        <taxon>Peromyscus</taxon>
    </lineage>
</organism>
<dbReference type="AlphaFoldDB" id="A0A8C8W0H3"/>
<dbReference type="GeneTree" id="ENSGT00500000044966"/>
<feature type="coiled-coil region" evidence="1">
    <location>
        <begin position="111"/>
        <end position="141"/>
    </location>
</feature>
<sequence>VTSNTKKSDMFLKHPSTLMKEEREDEELPLECHQYAPPQIQDQVFLREQYIRRTSSWEKWKIGRGIQVFEEYRSGLSTEYHALLAFQSGVDQEEDKKERQKQYLRHRRLFMDIEREQVKEQNRQREQKKRVEKIKKRKEQQRYAEEQKLLRMHCREEPYSEEKITDVLAQLQLEEIKGAREKQHRREKEYVRYVEALRAQVQEKMKLYNITLPPLCCCGPDFWDAHPDTCANNCIFYKNYRGKFLKE</sequence>
<keyword evidence="1" id="KW-0175">Coiled coil</keyword>
<dbReference type="PANTHER" id="PTHR14817">
    <property type="entry name" value="COILED-COIL DOMAIN-CONTAINING PROTEIN 15"/>
    <property type="match status" value="1"/>
</dbReference>
<dbReference type="PANTHER" id="PTHR14817:SF2">
    <property type="entry name" value="COILED-COIL DOMAIN-CONTAINING PROTEIN 15"/>
    <property type="match status" value="1"/>
</dbReference>
<evidence type="ECO:0000256" key="1">
    <source>
        <dbReference type="SAM" id="Coils"/>
    </source>
</evidence>